<evidence type="ECO:0000313" key="2">
    <source>
        <dbReference type="EMBL" id="CRK94271.1"/>
    </source>
</evidence>
<evidence type="ECO:0000256" key="1">
    <source>
        <dbReference type="SAM" id="SignalP"/>
    </source>
</evidence>
<dbReference type="Proteomes" id="UP000183832">
    <property type="component" value="Unassembled WGS sequence"/>
</dbReference>
<organism evidence="2 3">
    <name type="scientific">Clunio marinus</name>
    <dbReference type="NCBI Taxonomy" id="568069"/>
    <lineage>
        <taxon>Eukaryota</taxon>
        <taxon>Metazoa</taxon>
        <taxon>Ecdysozoa</taxon>
        <taxon>Arthropoda</taxon>
        <taxon>Hexapoda</taxon>
        <taxon>Insecta</taxon>
        <taxon>Pterygota</taxon>
        <taxon>Neoptera</taxon>
        <taxon>Endopterygota</taxon>
        <taxon>Diptera</taxon>
        <taxon>Nematocera</taxon>
        <taxon>Chironomoidea</taxon>
        <taxon>Chironomidae</taxon>
        <taxon>Clunio</taxon>
    </lineage>
</organism>
<gene>
    <name evidence="2" type="ORF">CLUMA_CG007786</name>
</gene>
<protein>
    <submittedName>
        <fullName evidence="2">CLUMA_CG007786, isoform A</fullName>
    </submittedName>
</protein>
<sequence>MPRILFPVLVVLIAIQGSYAAICSRELRTGQYQNFDSLEDMYASNTEGGLTFLQDLSSCITVIVKTMSIIEVNR</sequence>
<proteinExistence type="predicted"/>
<reference evidence="2 3" key="1">
    <citation type="submission" date="2015-04" db="EMBL/GenBank/DDBJ databases">
        <authorList>
            <person name="Syromyatnikov M.Y."/>
            <person name="Popov V.N."/>
        </authorList>
    </citation>
    <scope>NUCLEOTIDE SEQUENCE [LARGE SCALE GENOMIC DNA]</scope>
</reference>
<keyword evidence="1" id="KW-0732">Signal</keyword>
<keyword evidence="3" id="KW-1185">Reference proteome</keyword>
<feature type="chain" id="PRO_5012385051" evidence="1">
    <location>
        <begin position="21"/>
        <end position="74"/>
    </location>
</feature>
<dbReference type="AlphaFoldDB" id="A0A1J1I1Q5"/>
<feature type="signal peptide" evidence="1">
    <location>
        <begin position="1"/>
        <end position="20"/>
    </location>
</feature>
<accession>A0A1J1I1Q5</accession>
<evidence type="ECO:0000313" key="3">
    <source>
        <dbReference type="Proteomes" id="UP000183832"/>
    </source>
</evidence>
<name>A0A1J1I1Q5_9DIPT</name>
<dbReference type="EMBL" id="CVRI01000038">
    <property type="protein sequence ID" value="CRK94271.1"/>
    <property type="molecule type" value="Genomic_DNA"/>
</dbReference>